<reference evidence="1" key="1">
    <citation type="journal article" date="2020" name="Stud. Mycol.">
        <title>101 Dothideomycetes genomes: a test case for predicting lifestyles and emergence of pathogens.</title>
        <authorList>
            <person name="Haridas S."/>
            <person name="Albert R."/>
            <person name="Binder M."/>
            <person name="Bloem J."/>
            <person name="Labutti K."/>
            <person name="Salamov A."/>
            <person name="Andreopoulos B."/>
            <person name="Baker S."/>
            <person name="Barry K."/>
            <person name="Bills G."/>
            <person name="Bluhm B."/>
            <person name="Cannon C."/>
            <person name="Castanera R."/>
            <person name="Culley D."/>
            <person name="Daum C."/>
            <person name="Ezra D."/>
            <person name="Gonzalez J."/>
            <person name="Henrissat B."/>
            <person name="Kuo A."/>
            <person name="Liang C."/>
            <person name="Lipzen A."/>
            <person name="Lutzoni F."/>
            <person name="Magnuson J."/>
            <person name="Mondo S."/>
            <person name="Nolan M."/>
            <person name="Ohm R."/>
            <person name="Pangilinan J."/>
            <person name="Park H.-J."/>
            <person name="Ramirez L."/>
            <person name="Alfaro M."/>
            <person name="Sun H."/>
            <person name="Tritt A."/>
            <person name="Yoshinaga Y."/>
            <person name="Zwiers L.-H."/>
            <person name="Turgeon B."/>
            <person name="Goodwin S."/>
            <person name="Spatafora J."/>
            <person name="Crous P."/>
            <person name="Grigoriev I."/>
        </authorList>
    </citation>
    <scope>NUCLEOTIDE SEQUENCE</scope>
    <source>
        <strain evidence="1">CBS 133067</strain>
    </source>
</reference>
<proteinExistence type="predicted"/>
<sequence length="294" mass="32234">MSLASATVITQSCDYTTWPDDQPTVPPPPQSIWTNFPGCQLCTVYSPDEADCSPLPSSLGCTPETTSTVLSADTVGVSVGTLTGSALFSAITSAMDRVCEVPASKGQSATTGSFTCDESAIATLSSNIVYKQPDEDVWDDKGSLTLQFTEASFDSLEWYETNKLVMALFTQNSTQRNCEKITAWGQSSTEHQKRHDIPPDHIRDTFTVCKAGSHFQLIEFDPSSKGATRELSFSLKFQADTQGDIQCHFLEDVLEFIETEFNVATDTEGYLPDEVKIDDKLLEECEGHFGRIRA</sequence>
<gene>
    <name evidence="1" type="ORF">NA57DRAFT_81096</name>
</gene>
<dbReference type="AlphaFoldDB" id="A0A9P4M586"/>
<accession>A0A9P4M586</accession>
<evidence type="ECO:0000313" key="1">
    <source>
        <dbReference type="EMBL" id="KAF2093594.1"/>
    </source>
</evidence>
<name>A0A9P4M586_9PEZI</name>
<dbReference type="OrthoDB" id="1896086at2759"/>
<dbReference type="EMBL" id="ML978137">
    <property type="protein sequence ID" value="KAF2093594.1"/>
    <property type="molecule type" value="Genomic_DNA"/>
</dbReference>
<protein>
    <submittedName>
        <fullName evidence="1">Uncharacterized protein</fullName>
    </submittedName>
</protein>
<comment type="caution">
    <text evidence="1">The sequence shown here is derived from an EMBL/GenBank/DDBJ whole genome shotgun (WGS) entry which is preliminary data.</text>
</comment>
<keyword evidence="2" id="KW-1185">Reference proteome</keyword>
<evidence type="ECO:0000313" key="2">
    <source>
        <dbReference type="Proteomes" id="UP000799772"/>
    </source>
</evidence>
<dbReference type="Proteomes" id="UP000799772">
    <property type="component" value="Unassembled WGS sequence"/>
</dbReference>
<organism evidence="1 2">
    <name type="scientific">Rhizodiscina lignyota</name>
    <dbReference type="NCBI Taxonomy" id="1504668"/>
    <lineage>
        <taxon>Eukaryota</taxon>
        <taxon>Fungi</taxon>
        <taxon>Dikarya</taxon>
        <taxon>Ascomycota</taxon>
        <taxon>Pezizomycotina</taxon>
        <taxon>Dothideomycetes</taxon>
        <taxon>Pleosporomycetidae</taxon>
        <taxon>Aulographales</taxon>
        <taxon>Rhizodiscinaceae</taxon>
        <taxon>Rhizodiscina</taxon>
    </lineage>
</organism>